<protein>
    <recommendedName>
        <fullName evidence="2">RNase H type-1 domain-containing protein</fullName>
    </recommendedName>
</protein>
<dbReference type="EMBL" id="QXFV01003058">
    <property type="protein sequence ID" value="KAE8980382.1"/>
    <property type="molecule type" value="Genomic_DNA"/>
</dbReference>
<feature type="region of interest" description="Disordered" evidence="1">
    <location>
        <begin position="526"/>
        <end position="556"/>
    </location>
</feature>
<reference evidence="4 6" key="1">
    <citation type="submission" date="2018-08" db="EMBL/GenBank/DDBJ databases">
        <title>Genomic investigation of the strawberry pathogen Phytophthora fragariae indicates pathogenicity is determined by transcriptional variation in three key races.</title>
        <authorList>
            <person name="Adams T.M."/>
            <person name="Armitage A.D."/>
            <person name="Sobczyk M.K."/>
            <person name="Bates H.J."/>
            <person name="Dunwell J.M."/>
            <person name="Nellist C.F."/>
            <person name="Harrison R.J."/>
        </authorList>
    </citation>
    <scope>NUCLEOTIDE SEQUENCE [LARGE SCALE GENOMIC DNA]</scope>
    <source>
        <strain evidence="3 5">SCRP249</strain>
        <strain evidence="4 6">SCRP333</strain>
    </source>
</reference>
<dbReference type="InterPro" id="IPR036397">
    <property type="entry name" value="RNaseH_sf"/>
</dbReference>
<accession>A0A6A4CFC7</accession>
<keyword evidence="6" id="KW-1185">Reference proteome</keyword>
<gene>
    <name evidence="3" type="ORF">PR001_g24289</name>
    <name evidence="4" type="ORF">PR003_g25770</name>
</gene>
<dbReference type="InterPro" id="IPR002156">
    <property type="entry name" value="RNaseH_domain"/>
</dbReference>
<dbReference type="GO" id="GO:0003676">
    <property type="term" value="F:nucleic acid binding"/>
    <property type="evidence" value="ECO:0007669"/>
    <property type="project" value="InterPro"/>
</dbReference>
<evidence type="ECO:0000313" key="5">
    <source>
        <dbReference type="Proteomes" id="UP000429607"/>
    </source>
</evidence>
<evidence type="ECO:0000256" key="1">
    <source>
        <dbReference type="SAM" id="MobiDB-lite"/>
    </source>
</evidence>
<dbReference type="AlphaFoldDB" id="A0A6A4CFC7"/>
<name>A0A6A4CFC7_9STRA</name>
<organism evidence="4 6">
    <name type="scientific">Phytophthora rubi</name>
    <dbReference type="NCBI Taxonomy" id="129364"/>
    <lineage>
        <taxon>Eukaryota</taxon>
        <taxon>Sar</taxon>
        <taxon>Stramenopiles</taxon>
        <taxon>Oomycota</taxon>
        <taxon>Peronosporomycetes</taxon>
        <taxon>Peronosporales</taxon>
        <taxon>Peronosporaceae</taxon>
        <taxon>Phytophthora</taxon>
    </lineage>
</organism>
<proteinExistence type="predicted"/>
<comment type="caution">
    <text evidence="4">The sequence shown here is derived from an EMBL/GenBank/DDBJ whole genome shotgun (WGS) entry which is preliminary data.</text>
</comment>
<dbReference type="Proteomes" id="UP000434957">
    <property type="component" value="Unassembled WGS sequence"/>
</dbReference>
<evidence type="ECO:0000259" key="2">
    <source>
        <dbReference type="Pfam" id="PF13456"/>
    </source>
</evidence>
<evidence type="ECO:0000313" key="3">
    <source>
        <dbReference type="EMBL" id="KAE8980382.1"/>
    </source>
</evidence>
<dbReference type="GO" id="GO:0004523">
    <property type="term" value="F:RNA-DNA hybrid ribonuclease activity"/>
    <property type="evidence" value="ECO:0007669"/>
    <property type="project" value="InterPro"/>
</dbReference>
<dbReference type="EMBL" id="QXFT01003169">
    <property type="protein sequence ID" value="KAE9288573.1"/>
    <property type="molecule type" value="Genomic_DNA"/>
</dbReference>
<dbReference type="Gene3D" id="3.30.420.10">
    <property type="entry name" value="Ribonuclease H-like superfamily/Ribonuclease H"/>
    <property type="match status" value="1"/>
</dbReference>
<evidence type="ECO:0000313" key="6">
    <source>
        <dbReference type="Proteomes" id="UP000434957"/>
    </source>
</evidence>
<feature type="domain" description="RNase H type-1" evidence="2">
    <location>
        <begin position="392"/>
        <end position="482"/>
    </location>
</feature>
<evidence type="ECO:0000313" key="4">
    <source>
        <dbReference type="EMBL" id="KAE9288573.1"/>
    </source>
</evidence>
<sequence length="556" mass="62241">MLTPGGHRPPIRYETTAKDHRYLHRHLTVGNRATGLTMGDSTQAEAPTIRTHAELVAAMQTEVGVGVRISEVHPHPLLARMVCLWAGHRRSNMTRKIYNAILLKPNVDKDVTLRTKRLAKWKYLNEAAAVGLEALSWTRVRRIVGLNPWGEQLLLRVKLHASSTYNPVSAGLDCPHPGCANSCRVDLFHIFWECPAAQELRAVLLTRWRVAGLRLGNYETAIFGLTLPGLPQRLTMATGRVMAELPDALVEEIDEHVDKMIGQCWSLGAALYLLAVWRWRVSHFDAQNDVFKEYHVACLTTRLRNGHRDVTRDFGPTLPPSTMLQLGDCICRTFGADWDEQEGHPARQGHHYVIAVAGNIGGTPRKGYSSVVVSRVHLATGTHQIQYAWSGEFAGAHLTVIQATQLGLLRGLRRCWRHNWGPVHVMADNEDMLRQHTTGTPPKGKHLRGAYWKARRMADAVAVMSWMPQMREFNRTAHELVRLTLTTERGMEWMASEMPEACTRWAAIKGFPAPRHTTMGSSLPKIDLSGGRGGHGVTPTGNRAWRGQGDGRLTRR</sequence>
<dbReference type="Proteomes" id="UP000429607">
    <property type="component" value="Unassembled WGS sequence"/>
</dbReference>
<dbReference type="Pfam" id="PF13456">
    <property type="entry name" value="RVT_3"/>
    <property type="match status" value="1"/>
</dbReference>